<evidence type="ECO:0000313" key="3">
    <source>
        <dbReference type="EMBL" id="SIT30949.1"/>
    </source>
</evidence>
<feature type="transmembrane region" description="Helical" evidence="1">
    <location>
        <begin position="131"/>
        <end position="151"/>
    </location>
</feature>
<dbReference type="AlphaFoldDB" id="A0A173M9Z7"/>
<dbReference type="GO" id="GO:0016747">
    <property type="term" value="F:acyltransferase activity, transferring groups other than amino-acyl groups"/>
    <property type="evidence" value="ECO:0007669"/>
    <property type="project" value="InterPro"/>
</dbReference>
<accession>A0A173M9Z7</accession>
<feature type="transmembrane region" description="Helical" evidence="1">
    <location>
        <begin position="276"/>
        <end position="295"/>
    </location>
</feature>
<dbReference type="KEGG" id="fln:FLA_0284"/>
<feature type="transmembrane region" description="Helical" evidence="1">
    <location>
        <begin position="40"/>
        <end position="58"/>
    </location>
</feature>
<feature type="transmembrane region" description="Helical" evidence="1">
    <location>
        <begin position="212"/>
        <end position="232"/>
    </location>
</feature>
<protein>
    <submittedName>
        <fullName evidence="3">Peptidoglycan/LPS O-acetylase OafA/YrhL, contains acyltransferase and SGNH-hydrolase domains</fullName>
    </submittedName>
</protein>
<keyword evidence="3" id="KW-0012">Acyltransferase</keyword>
<dbReference type="PANTHER" id="PTHR23028">
    <property type="entry name" value="ACETYLTRANSFERASE"/>
    <property type="match status" value="1"/>
</dbReference>
<feature type="transmembrane region" description="Helical" evidence="1">
    <location>
        <begin position="158"/>
        <end position="175"/>
    </location>
</feature>
<keyword evidence="1" id="KW-1133">Transmembrane helix</keyword>
<evidence type="ECO:0000313" key="4">
    <source>
        <dbReference type="Proteomes" id="UP000186917"/>
    </source>
</evidence>
<feature type="domain" description="Acyltransferase 3" evidence="2">
    <location>
        <begin position="7"/>
        <end position="293"/>
    </location>
</feature>
<dbReference type="GO" id="GO:0016787">
    <property type="term" value="F:hydrolase activity"/>
    <property type="evidence" value="ECO:0007669"/>
    <property type="project" value="UniProtKB-KW"/>
</dbReference>
<dbReference type="InterPro" id="IPR002656">
    <property type="entry name" value="Acyl_transf_3_dom"/>
</dbReference>
<organism evidence="3 4">
    <name type="scientific">Filimonas lacunae</name>
    <dbReference type="NCBI Taxonomy" id="477680"/>
    <lineage>
        <taxon>Bacteria</taxon>
        <taxon>Pseudomonadati</taxon>
        <taxon>Bacteroidota</taxon>
        <taxon>Chitinophagia</taxon>
        <taxon>Chitinophagales</taxon>
        <taxon>Chitinophagaceae</taxon>
        <taxon>Filimonas</taxon>
    </lineage>
</organism>
<dbReference type="RefSeq" id="WP_076381623.1">
    <property type="nucleotide sequence ID" value="NZ_AP017422.1"/>
</dbReference>
<evidence type="ECO:0000259" key="2">
    <source>
        <dbReference type="Pfam" id="PF01757"/>
    </source>
</evidence>
<sequence length="334" mass="38279">MKKLHILESLRGAASIYVAIGHWILSSASLSGLLRLPFRFGQEAVIIFFILSGLVIFYSYEKGSDKTLRTYFVKRARRIYFPLICALLVSVIFVSHTFSVKELIGNLLMLQDFETGKPGNIVNSFLGNAPLWSLSYEWMFYLLFPFVYPVIKDKPSRIHVIGLFSVVNMVIYILFPNHIFLVLSYFLIWWGGLEVGEYFLGDRKKSRPDLLVKYLLLIIGILMVKTAIFYTGNHNVQVGIYPYLVLRHFGFALLCLAGIIYLTNITKALVNVIKPFYLIAPISYGIYVLHYPIWVQSHFEMNPVLEIVTKIALVAGLAYIIEMKLQPLVNKLFK</sequence>
<keyword evidence="4" id="KW-1185">Reference proteome</keyword>
<dbReference type="InterPro" id="IPR050879">
    <property type="entry name" value="Acyltransferase_3"/>
</dbReference>
<keyword evidence="3" id="KW-0378">Hydrolase</keyword>
<evidence type="ECO:0000256" key="1">
    <source>
        <dbReference type="SAM" id="Phobius"/>
    </source>
</evidence>
<reference evidence="4" key="1">
    <citation type="submission" date="2017-01" db="EMBL/GenBank/DDBJ databases">
        <authorList>
            <person name="Varghese N."/>
            <person name="Submissions S."/>
        </authorList>
    </citation>
    <scope>NUCLEOTIDE SEQUENCE [LARGE SCALE GENOMIC DNA]</scope>
    <source>
        <strain evidence="4">DSM 21054</strain>
    </source>
</reference>
<feature type="transmembrane region" description="Helical" evidence="1">
    <location>
        <begin position="12"/>
        <end position="34"/>
    </location>
</feature>
<gene>
    <name evidence="3" type="ORF">SAMN05421788_11029</name>
</gene>
<name>A0A173M9Z7_9BACT</name>
<keyword evidence="3" id="KW-0808">Transferase</keyword>
<feature type="transmembrane region" description="Helical" evidence="1">
    <location>
        <begin position="79"/>
        <end position="99"/>
    </location>
</feature>
<dbReference type="EMBL" id="FTOR01000010">
    <property type="protein sequence ID" value="SIT30949.1"/>
    <property type="molecule type" value="Genomic_DNA"/>
</dbReference>
<dbReference type="OrthoDB" id="9796461at2"/>
<feature type="transmembrane region" description="Helical" evidence="1">
    <location>
        <begin position="307"/>
        <end position="325"/>
    </location>
</feature>
<dbReference type="Proteomes" id="UP000186917">
    <property type="component" value="Unassembled WGS sequence"/>
</dbReference>
<feature type="transmembrane region" description="Helical" evidence="1">
    <location>
        <begin position="244"/>
        <end position="264"/>
    </location>
</feature>
<feature type="transmembrane region" description="Helical" evidence="1">
    <location>
        <begin position="181"/>
        <end position="200"/>
    </location>
</feature>
<dbReference type="Pfam" id="PF01757">
    <property type="entry name" value="Acyl_transf_3"/>
    <property type="match status" value="1"/>
</dbReference>
<keyword evidence="1" id="KW-0472">Membrane</keyword>
<dbReference type="STRING" id="477680.SAMN05421788_11029"/>
<keyword evidence="1" id="KW-0812">Transmembrane</keyword>
<proteinExistence type="predicted"/>